<accession>A0A3L6KZS2</accession>
<name>A0A3L6KZS2_9TRYP</name>
<dbReference type="AlphaFoldDB" id="A0A3L6KZS2"/>
<proteinExistence type="predicted"/>
<protein>
    <submittedName>
        <fullName evidence="1">Uncharacterized protein</fullName>
    </submittedName>
</protein>
<evidence type="ECO:0000313" key="2">
    <source>
        <dbReference type="Proteomes" id="UP000266743"/>
    </source>
</evidence>
<comment type="caution">
    <text evidence="1">The sequence shown here is derived from an EMBL/GenBank/DDBJ whole genome shotgun (WGS) entry which is preliminary data.</text>
</comment>
<dbReference type="Proteomes" id="UP000266743">
    <property type="component" value="Chromosome 10"/>
</dbReference>
<evidence type="ECO:0000313" key="1">
    <source>
        <dbReference type="EMBL" id="RHW69852.1"/>
    </source>
</evidence>
<dbReference type="EMBL" id="QSBY01000010">
    <property type="protein sequence ID" value="RHW69852.1"/>
    <property type="molecule type" value="Genomic_DNA"/>
</dbReference>
<sequence>MSDWKAAANVFGRGTAAGDAIYRCYARPVKESTLDPVLLEHFKKLRRQREEEEAQMYRPKPIPKSKAMINRPRPCAGPRLTAEEIARRRLAAIPRKKPESVIQRELSSFAPLPMRKFNRPPLNDNEKERLGQIFQFGEVPGKPKEFTGVIRSRYAALDKRYGLKEKFEALAKKVLELREELNKMQEERLSASPHHDVETTKGRGRGAFNLLRRNPLKVAGLQLREQDIQNEISNCLTEMKTLDAEIRRLNIRESKDHGVEIGGDSVEAIP</sequence>
<gene>
    <name evidence="1" type="ORF">DPX39_100159300</name>
</gene>
<reference evidence="1 2" key="1">
    <citation type="submission" date="2018-09" db="EMBL/GenBank/DDBJ databases">
        <title>whole genome sequence of T. equiperdum IVM-t1 strain.</title>
        <authorList>
            <person name="Suganuma K."/>
        </authorList>
    </citation>
    <scope>NUCLEOTIDE SEQUENCE [LARGE SCALE GENOMIC DNA]</scope>
    <source>
        <strain evidence="1 2">IVM-t1</strain>
    </source>
</reference>
<organism evidence="1 2">
    <name type="scientific">Trypanosoma brucei equiperdum</name>
    <dbReference type="NCBI Taxonomy" id="630700"/>
    <lineage>
        <taxon>Eukaryota</taxon>
        <taxon>Discoba</taxon>
        <taxon>Euglenozoa</taxon>
        <taxon>Kinetoplastea</taxon>
        <taxon>Metakinetoplastina</taxon>
        <taxon>Trypanosomatida</taxon>
        <taxon>Trypanosomatidae</taxon>
        <taxon>Trypanosoma</taxon>
    </lineage>
</organism>